<dbReference type="SUPFAM" id="SSF51445">
    <property type="entry name" value="(Trans)glycosidases"/>
    <property type="match status" value="1"/>
</dbReference>
<dbReference type="InterPro" id="IPR008979">
    <property type="entry name" value="Galactose-bd-like_sf"/>
</dbReference>
<dbReference type="InterPro" id="IPR006101">
    <property type="entry name" value="Glyco_hydro_2"/>
</dbReference>
<comment type="similarity">
    <text evidence="1">Belongs to the glycosyl hydrolase 2 family.</text>
</comment>
<evidence type="ECO:0000256" key="2">
    <source>
        <dbReference type="ARBA" id="ARBA00022801"/>
    </source>
</evidence>
<dbReference type="GO" id="GO:0004565">
    <property type="term" value="F:beta-galactosidase activity"/>
    <property type="evidence" value="ECO:0007669"/>
    <property type="project" value="UniProtKB-EC"/>
</dbReference>
<dbReference type="InterPro" id="IPR006102">
    <property type="entry name" value="Ig-like_GH2"/>
</dbReference>
<dbReference type="SUPFAM" id="SSF49785">
    <property type="entry name" value="Galactose-binding domain-like"/>
    <property type="match status" value="1"/>
</dbReference>
<evidence type="ECO:0000259" key="7">
    <source>
        <dbReference type="Pfam" id="PF16355"/>
    </source>
</evidence>
<reference evidence="9" key="1">
    <citation type="submission" date="2016-10" db="EMBL/GenBank/DDBJ databases">
        <title>Sequence of Gallionella enrichment culture.</title>
        <authorList>
            <person name="Poehlein A."/>
            <person name="Muehling M."/>
            <person name="Daniel R."/>
        </authorList>
    </citation>
    <scope>NUCLEOTIDE SEQUENCE</scope>
</reference>
<dbReference type="Pfam" id="PF02837">
    <property type="entry name" value="Glyco_hydro_2_N"/>
    <property type="match status" value="1"/>
</dbReference>
<name>A0A1J5RS43_9ZZZZ</name>
<keyword evidence="2 9" id="KW-0378">Hydrolase</keyword>
<dbReference type="InterPro" id="IPR017853">
    <property type="entry name" value="GH"/>
</dbReference>
<dbReference type="Gene3D" id="2.60.40.10">
    <property type="entry name" value="Immunoglobulins"/>
    <property type="match status" value="3"/>
</dbReference>
<dbReference type="InterPro" id="IPR013783">
    <property type="entry name" value="Ig-like_fold"/>
</dbReference>
<evidence type="ECO:0000256" key="1">
    <source>
        <dbReference type="ARBA" id="ARBA00007401"/>
    </source>
</evidence>
<dbReference type="SUPFAM" id="SSF49303">
    <property type="entry name" value="beta-Galactosidase/glucuronidase domain"/>
    <property type="match status" value="1"/>
</dbReference>
<comment type="caution">
    <text evidence="9">The sequence shown here is derived from an EMBL/GenBank/DDBJ whole genome shotgun (WGS) entry which is preliminary data.</text>
</comment>
<proteinExistence type="inferred from homology"/>
<dbReference type="Pfam" id="PF00703">
    <property type="entry name" value="Glyco_hydro_2"/>
    <property type="match status" value="1"/>
</dbReference>
<dbReference type="InterPro" id="IPR051913">
    <property type="entry name" value="GH2_Domain-Containing"/>
</dbReference>
<dbReference type="Pfam" id="PF18565">
    <property type="entry name" value="Glyco_hydro2_C5"/>
    <property type="match status" value="1"/>
</dbReference>
<dbReference type="InterPro" id="IPR006104">
    <property type="entry name" value="Glyco_hydro_2_N"/>
</dbReference>
<evidence type="ECO:0000259" key="4">
    <source>
        <dbReference type="Pfam" id="PF00703"/>
    </source>
</evidence>
<evidence type="ECO:0000259" key="8">
    <source>
        <dbReference type="Pfam" id="PF18565"/>
    </source>
</evidence>
<feature type="domain" description="Glycoside hydrolase family 2 immunoglobulin-like beta-sandwich" evidence="4">
    <location>
        <begin position="208"/>
        <end position="310"/>
    </location>
</feature>
<dbReference type="InterPro" id="IPR036156">
    <property type="entry name" value="Beta-gal/glucu_dom_sf"/>
</dbReference>
<feature type="domain" description="Glycoside hydrolase family 2 catalytic" evidence="5">
    <location>
        <begin position="318"/>
        <end position="434"/>
    </location>
</feature>
<dbReference type="EC" id="3.2.1.23" evidence="9"/>
<dbReference type="PRINTS" id="PR00132">
    <property type="entry name" value="GLHYDRLASE2"/>
</dbReference>
<gene>
    <name evidence="9" type="primary">lacZ_5</name>
    <name evidence="9" type="ORF">GALL_191640</name>
</gene>
<keyword evidence="3 9" id="KW-0326">Glycosidase</keyword>
<feature type="domain" description="Glycosyl hydrolases family 2 sugar binding" evidence="6">
    <location>
        <begin position="80"/>
        <end position="183"/>
    </location>
</feature>
<protein>
    <submittedName>
        <fullName evidence="9">Beta-galactosidase</fullName>
        <ecNumber evidence="9">3.2.1.23</ecNumber>
    </submittedName>
</protein>
<dbReference type="EMBL" id="MLJW01000114">
    <property type="protein sequence ID" value="OIQ98798.1"/>
    <property type="molecule type" value="Genomic_DNA"/>
</dbReference>
<dbReference type="InterPro" id="IPR032311">
    <property type="entry name" value="DUF4982"/>
</dbReference>
<dbReference type="PANTHER" id="PTHR42732">
    <property type="entry name" value="BETA-GALACTOSIDASE"/>
    <property type="match status" value="1"/>
</dbReference>
<dbReference type="InterPro" id="IPR006103">
    <property type="entry name" value="Glyco_hydro_2_cat"/>
</dbReference>
<evidence type="ECO:0000259" key="6">
    <source>
        <dbReference type="Pfam" id="PF02837"/>
    </source>
</evidence>
<dbReference type="Pfam" id="PF16355">
    <property type="entry name" value="DUF4982"/>
    <property type="match status" value="1"/>
</dbReference>
<sequence length="792" mass="87852">MPPLRRLPTVLRALAAFFVLASAALLARAETLDFSADWRFHRGDLAGAQAPGLDDAAWDLVTLPHTPRIEALVTDLGAHRQWEGICWYRKSLTLPADAIGKIVTLRFDGAMNAATLYVNGREVASHLDGYLPFDIDLSRFAEKPGALELAVRLDNRHSDITGPKPLDQLDFQTYGGLYRRAWLRIEPRLYITDPNLEDTPAEGGVFVTYPTVTQAYAMVAIQVDVRNRTGAPAGFGLRAVLTDPNGKRVASRNSNNLQLADGHHGTFKIDLGVGQPRLWSPLSPALYHLQVELLSDGTTTDRRSLDIGIRRLSLEPHAMSFDDHPLFLQGVNRHQEYPYIGNAVPPAAQARDAWLIKAAGFDFVRLSHYPQSPAFMDACDRLGLAVMPAILGWQYNPATPAFEANRIAAVHALVRRDRNHPSAVMWETSLNETPMTPEFIARLDAAAHEEYPGEQMITAGWIKGFDVKLTARQHGSTKEFEHATFPCFVSEYGDWEYYAMNAGFSQDKWSGLKQADRSSRQARGDGEVRLLQQATNIQEAHNENLGTMAFGDAYWVMFDYNRGYAPDLETSGVMDIFRLPKFSYYFFQSQRDPDQKFPDGIGGPMVRIASWWTPASPLDVRVFSNCDEVELFLNGHSLGRHKPDRDRISTNLRHPPFTFHIPRFEPGELRAVAYLHGREVAQQAVYTPGAPFRLEVWYEKAGYPLESGGDVVIIHAQAVDANGTVVPEFHDPVTFKVEGDATLIGENPIPAEAGIASILLKSGDTAKPLRLRATAGGLGGILEVKPLAPKAE</sequence>
<feature type="domain" description="Glycoside hydrolase family 2" evidence="8">
    <location>
        <begin position="707"/>
        <end position="778"/>
    </location>
</feature>
<dbReference type="Gene3D" id="3.20.20.80">
    <property type="entry name" value="Glycosidases"/>
    <property type="match status" value="1"/>
</dbReference>
<evidence type="ECO:0000256" key="3">
    <source>
        <dbReference type="ARBA" id="ARBA00023295"/>
    </source>
</evidence>
<accession>A0A1J5RS43</accession>
<dbReference type="InterPro" id="IPR040605">
    <property type="entry name" value="Glyco_hydro2_dom5"/>
</dbReference>
<organism evidence="9">
    <name type="scientific">mine drainage metagenome</name>
    <dbReference type="NCBI Taxonomy" id="410659"/>
    <lineage>
        <taxon>unclassified sequences</taxon>
        <taxon>metagenomes</taxon>
        <taxon>ecological metagenomes</taxon>
    </lineage>
</organism>
<dbReference type="AlphaFoldDB" id="A0A1J5RS43"/>
<evidence type="ECO:0000259" key="5">
    <source>
        <dbReference type="Pfam" id="PF02836"/>
    </source>
</evidence>
<dbReference type="PANTHER" id="PTHR42732:SF1">
    <property type="entry name" value="BETA-MANNOSIDASE"/>
    <property type="match status" value="1"/>
</dbReference>
<evidence type="ECO:0000313" key="9">
    <source>
        <dbReference type="EMBL" id="OIQ98798.1"/>
    </source>
</evidence>
<feature type="domain" description="DUF4982" evidence="7">
    <location>
        <begin position="617"/>
        <end position="681"/>
    </location>
</feature>
<dbReference type="GO" id="GO:0005975">
    <property type="term" value="P:carbohydrate metabolic process"/>
    <property type="evidence" value="ECO:0007669"/>
    <property type="project" value="InterPro"/>
</dbReference>
<dbReference type="Gene3D" id="2.60.120.260">
    <property type="entry name" value="Galactose-binding domain-like"/>
    <property type="match status" value="1"/>
</dbReference>
<dbReference type="Pfam" id="PF02836">
    <property type="entry name" value="Glyco_hydro_2_C"/>
    <property type="match status" value="1"/>
</dbReference>